<reference evidence="1 2" key="1">
    <citation type="submission" date="2018-02" db="EMBL/GenBank/DDBJ databases">
        <title>Genome sequence of the basidiomycete white-rot fungus Phlebia centrifuga.</title>
        <authorList>
            <person name="Granchi Z."/>
            <person name="Peng M."/>
            <person name="de Vries R.P."/>
            <person name="Hilden K."/>
            <person name="Makela M.R."/>
            <person name="Grigoriev I."/>
            <person name="Riley R."/>
        </authorList>
    </citation>
    <scope>NUCLEOTIDE SEQUENCE [LARGE SCALE GENOMIC DNA]</scope>
    <source>
        <strain evidence="1 2">FBCC195</strain>
    </source>
</reference>
<gene>
    <name evidence="1" type="ORF">PHLCEN_2v6122</name>
</gene>
<dbReference type="OrthoDB" id="2745635at2759"/>
<dbReference type="EMBL" id="MLYV02000599">
    <property type="protein sequence ID" value="PSR82130.1"/>
    <property type="molecule type" value="Genomic_DNA"/>
</dbReference>
<evidence type="ECO:0000313" key="2">
    <source>
        <dbReference type="Proteomes" id="UP000186601"/>
    </source>
</evidence>
<proteinExistence type="predicted"/>
<evidence type="ECO:0000313" key="1">
    <source>
        <dbReference type="EMBL" id="PSR82130.1"/>
    </source>
</evidence>
<name>A0A2R6P0E1_9APHY</name>
<comment type="caution">
    <text evidence="1">The sequence shown here is derived from an EMBL/GenBank/DDBJ whole genome shotgun (WGS) entry which is preliminary data.</text>
</comment>
<keyword evidence="2" id="KW-1185">Reference proteome</keyword>
<organism evidence="1 2">
    <name type="scientific">Hermanssonia centrifuga</name>
    <dbReference type="NCBI Taxonomy" id="98765"/>
    <lineage>
        <taxon>Eukaryota</taxon>
        <taxon>Fungi</taxon>
        <taxon>Dikarya</taxon>
        <taxon>Basidiomycota</taxon>
        <taxon>Agaricomycotina</taxon>
        <taxon>Agaricomycetes</taxon>
        <taxon>Polyporales</taxon>
        <taxon>Meruliaceae</taxon>
        <taxon>Hermanssonia</taxon>
    </lineage>
</organism>
<sequence length="339" mass="37865">MPAHTRSQFARTLLATPPSTAIRISSPSALERFVLRANAESHVGLAVEELEIGFANSVSFAGETLRRCLQLVPNVADVILDLPPRTPSNILQHVTFPHLQLFKTNLPHYTLLDFLEAHVSLKLLILGSCGSPGECAFASLSHVDHIVDLEGPSQCISHFMGTRLVRLTAHLSYDWYSKFATRSLPLSIHLVVLSMEFLPDDFQVLNSISQTAPSLRKLKLMENGIPMRRGSSSRRVWNDFKGWAMSLRKLRLLEELIVVTPAKLVRHSGDVLEEKELLGRWLTGRRNHPGSPSDSYLYHVGLWYGSQDLGESIISNWYKVGVTWARSVHNGQPHPASLT</sequence>
<protein>
    <submittedName>
        <fullName evidence="1">Uncharacterized protein</fullName>
    </submittedName>
</protein>
<dbReference type="Proteomes" id="UP000186601">
    <property type="component" value="Unassembled WGS sequence"/>
</dbReference>
<dbReference type="AlphaFoldDB" id="A0A2R6P0E1"/>
<accession>A0A2R6P0E1</accession>